<dbReference type="InterPro" id="IPR006580">
    <property type="entry name" value="Znf_TTF"/>
</dbReference>
<dbReference type="Proteomes" id="UP000078492">
    <property type="component" value="Unassembled WGS sequence"/>
</dbReference>
<name>A0A151J812_9HYME</name>
<gene>
    <name evidence="2" type="ORF">ALC57_07132</name>
</gene>
<dbReference type="SUPFAM" id="SSF53098">
    <property type="entry name" value="Ribonuclease H-like"/>
    <property type="match status" value="1"/>
</dbReference>
<feature type="domain" description="TTF-type" evidence="1">
    <location>
        <begin position="81"/>
        <end position="164"/>
    </location>
</feature>
<accession>A0A151J812</accession>
<dbReference type="EMBL" id="KQ979602">
    <property type="protein sequence ID" value="KYN20533.1"/>
    <property type="molecule type" value="Genomic_DNA"/>
</dbReference>
<organism evidence="2 3">
    <name type="scientific">Trachymyrmex cornetzi</name>
    <dbReference type="NCBI Taxonomy" id="471704"/>
    <lineage>
        <taxon>Eukaryota</taxon>
        <taxon>Metazoa</taxon>
        <taxon>Ecdysozoa</taxon>
        <taxon>Arthropoda</taxon>
        <taxon>Hexapoda</taxon>
        <taxon>Insecta</taxon>
        <taxon>Pterygota</taxon>
        <taxon>Neoptera</taxon>
        <taxon>Endopterygota</taxon>
        <taxon>Hymenoptera</taxon>
        <taxon>Apocrita</taxon>
        <taxon>Aculeata</taxon>
        <taxon>Formicoidea</taxon>
        <taxon>Formicidae</taxon>
        <taxon>Myrmicinae</taxon>
        <taxon>Trachymyrmex</taxon>
    </lineage>
</organism>
<dbReference type="InterPro" id="IPR025398">
    <property type="entry name" value="DUF4371"/>
</dbReference>
<keyword evidence="3" id="KW-1185">Reference proteome</keyword>
<evidence type="ECO:0000259" key="1">
    <source>
        <dbReference type="SMART" id="SM00597"/>
    </source>
</evidence>
<proteinExistence type="predicted"/>
<reference evidence="2 3" key="1">
    <citation type="submission" date="2015-09" db="EMBL/GenBank/DDBJ databases">
        <title>Trachymyrmex cornetzi WGS genome.</title>
        <authorList>
            <person name="Nygaard S."/>
            <person name="Hu H."/>
            <person name="Boomsma J."/>
            <person name="Zhang G."/>
        </authorList>
    </citation>
    <scope>NUCLEOTIDE SEQUENCE [LARGE SCALE GENOMIC DNA]</scope>
    <source>
        <strain evidence="2">Tcor2-1</strain>
        <tissue evidence="2">Whole body</tissue>
    </source>
</reference>
<protein>
    <submittedName>
        <fullName evidence="2">Zinc finger MYM-type protein 1</fullName>
    </submittedName>
</protein>
<sequence length="452" mass="51642">MREKEIVQNICIPELSTINNDRCADADQILPSDPVEWPINDYTRDYVAMYGYKQNKNADFSKSKRQYTDKTRMLTKNIFNRKLANGELQPRSWLVYSESTGHIFCGTCRLFQTGAAQHLVLNTKGFNDWKNASECLKKHENSNNHKTCVVLGRVDKHLIQQLDEEMIYWRKVLHRVVVVIKTLASRGLSFRGHEEKFGSNKNGNYMMLLEVIAKYDSFLADHINKVGNPGRGHTSYLSSTICNEFIQIIAHKVVSKIIDEIRDAKYFSIIVDSTPDISHIDQLSFVVRYINKSGLPVERFIKFIPNTGHKAEDIFNVVITTLETYKLDINDCRGQSYDNASNMSGVYSGFQARIKNVNSLAKYVPCSAHSLNLIHLQKLLGSNSNCLKIKLLINLVSKLSLTLKRDRLNALSILCIESDILNSLDFDDIINDFAKKKIEAQSCLIYLMFHVL</sequence>
<dbReference type="SMART" id="SM00597">
    <property type="entry name" value="ZnF_TTF"/>
    <property type="match status" value="1"/>
</dbReference>
<dbReference type="PANTHER" id="PTHR45749:SF23">
    <property type="entry name" value="ZINC FINGER MYM-TYPE PROTEIN 1-LIKE"/>
    <property type="match status" value="1"/>
</dbReference>
<dbReference type="InterPro" id="IPR012337">
    <property type="entry name" value="RNaseH-like_sf"/>
</dbReference>
<dbReference type="PANTHER" id="PTHR45749">
    <property type="match status" value="1"/>
</dbReference>
<dbReference type="Pfam" id="PF14291">
    <property type="entry name" value="DUF4371"/>
    <property type="match status" value="1"/>
</dbReference>
<evidence type="ECO:0000313" key="3">
    <source>
        <dbReference type="Proteomes" id="UP000078492"/>
    </source>
</evidence>
<dbReference type="AlphaFoldDB" id="A0A151J812"/>
<evidence type="ECO:0000313" key="2">
    <source>
        <dbReference type="EMBL" id="KYN20533.1"/>
    </source>
</evidence>
<dbReference type="STRING" id="471704.A0A151J812"/>